<reference evidence="1 2" key="1">
    <citation type="submission" date="2016-02" db="EMBL/GenBank/DDBJ databases">
        <title>Genome analysis of coral dinoflagellate symbionts highlights evolutionary adaptations to a symbiotic lifestyle.</title>
        <authorList>
            <person name="Aranda M."/>
            <person name="Li Y."/>
            <person name="Liew Y.J."/>
            <person name="Baumgarten S."/>
            <person name="Simakov O."/>
            <person name="Wilson M."/>
            <person name="Piel J."/>
            <person name="Ashoor H."/>
            <person name="Bougouffa S."/>
            <person name="Bajic V.B."/>
            <person name="Ryu T."/>
            <person name="Ravasi T."/>
            <person name="Bayer T."/>
            <person name="Micklem G."/>
            <person name="Kim H."/>
            <person name="Bhak J."/>
            <person name="Lajeunesse T.C."/>
            <person name="Voolstra C.R."/>
        </authorList>
    </citation>
    <scope>NUCLEOTIDE SEQUENCE [LARGE SCALE GENOMIC DNA]</scope>
    <source>
        <strain evidence="1 2">CCMP2467</strain>
    </source>
</reference>
<dbReference type="AlphaFoldDB" id="A0A1Q9DWG8"/>
<name>A0A1Q9DWG8_SYMMI</name>
<keyword evidence="2" id="KW-1185">Reference proteome</keyword>
<comment type="caution">
    <text evidence="1">The sequence shown here is derived from an EMBL/GenBank/DDBJ whole genome shotgun (WGS) entry which is preliminary data.</text>
</comment>
<protein>
    <submittedName>
        <fullName evidence="1">Uncharacterized protein</fullName>
    </submittedName>
</protein>
<evidence type="ECO:0000313" key="1">
    <source>
        <dbReference type="EMBL" id="OLP99501.1"/>
    </source>
</evidence>
<sequence>MKVPADIQPSFTVALNIDQVKLCAAIPPLAATLQCVNHSGSKISQPDFDSYKTLFYPEVLQRYPVYQ</sequence>
<dbReference type="EMBL" id="LSRX01000359">
    <property type="protein sequence ID" value="OLP99501.1"/>
    <property type="molecule type" value="Genomic_DNA"/>
</dbReference>
<gene>
    <name evidence="1" type="ORF">AK812_SmicGene17934</name>
</gene>
<accession>A0A1Q9DWG8</accession>
<dbReference type="Proteomes" id="UP000186817">
    <property type="component" value="Unassembled WGS sequence"/>
</dbReference>
<organism evidence="1 2">
    <name type="scientific">Symbiodinium microadriaticum</name>
    <name type="common">Dinoflagellate</name>
    <name type="synonym">Zooxanthella microadriatica</name>
    <dbReference type="NCBI Taxonomy" id="2951"/>
    <lineage>
        <taxon>Eukaryota</taxon>
        <taxon>Sar</taxon>
        <taxon>Alveolata</taxon>
        <taxon>Dinophyceae</taxon>
        <taxon>Suessiales</taxon>
        <taxon>Symbiodiniaceae</taxon>
        <taxon>Symbiodinium</taxon>
    </lineage>
</organism>
<evidence type="ECO:0000313" key="2">
    <source>
        <dbReference type="Proteomes" id="UP000186817"/>
    </source>
</evidence>
<proteinExistence type="predicted"/>